<dbReference type="InterPro" id="IPR000836">
    <property type="entry name" value="PRTase_dom"/>
</dbReference>
<dbReference type="InterPro" id="IPR029057">
    <property type="entry name" value="PRTase-like"/>
</dbReference>
<dbReference type="GO" id="GO:0006189">
    <property type="term" value="P:'de novo' IMP biosynthetic process"/>
    <property type="evidence" value="ECO:0007669"/>
    <property type="project" value="UniProtKB-UniRule"/>
</dbReference>
<proteinExistence type="inferred from homology"/>
<dbReference type="GO" id="GO:0009113">
    <property type="term" value="P:purine nucleobase biosynthetic process"/>
    <property type="evidence" value="ECO:0007669"/>
    <property type="project" value="UniProtKB-UniRule"/>
</dbReference>
<dbReference type="Pfam" id="PF13522">
    <property type="entry name" value="GATase_6"/>
    <property type="match status" value="1"/>
</dbReference>
<feature type="active site" description="Nucleophile" evidence="7 9">
    <location>
        <position position="23"/>
    </location>
</feature>
<keyword evidence="3 7" id="KW-0328">Glycosyltransferase</keyword>
<feature type="binding site" evidence="7 10">
    <location>
        <position position="363"/>
    </location>
    <ligand>
        <name>Mg(2+)</name>
        <dbReference type="ChEBI" id="CHEBI:18420"/>
    </ligand>
</feature>
<feature type="binding site" evidence="7 11">
    <location>
        <position position="450"/>
    </location>
    <ligand>
        <name>[4Fe-4S] cluster</name>
        <dbReference type="ChEBI" id="CHEBI:49883"/>
    </ligand>
</feature>
<dbReference type="Gene3D" id="3.40.50.2020">
    <property type="match status" value="1"/>
</dbReference>
<dbReference type="PROSITE" id="PS51278">
    <property type="entry name" value="GATASE_TYPE_2"/>
    <property type="match status" value="1"/>
</dbReference>
<dbReference type="GO" id="GO:0004044">
    <property type="term" value="F:amidophosphoribosyltransferase activity"/>
    <property type="evidence" value="ECO:0007669"/>
    <property type="project" value="UniProtKB-UniRule"/>
</dbReference>
<evidence type="ECO:0000313" key="13">
    <source>
        <dbReference type="EMBL" id="MBG0567045.1"/>
    </source>
</evidence>
<organism evidence="13 14">
    <name type="scientific">Actinoplanes aureus</name>
    <dbReference type="NCBI Taxonomy" id="2792083"/>
    <lineage>
        <taxon>Bacteria</taxon>
        <taxon>Bacillati</taxon>
        <taxon>Actinomycetota</taxon>
        <taxon>Actinomycetes</taxon>
        <taxon>Micromonosporales</taxon>
        <taxon>Micromonosporaceae</taxon>
        <taxon>Actinoplanes</taxon>
    </lineage>
</organism>
<dbReference type="EMBL" id="JADQTO010000024">
    <property type="protein sequence ID" value="MBG0567045.1"/>
    <property type="molecule type" value="Genomic_DNA"/>
</dbReference>
<name>A0A931G1I2_9ACTN</name>
<keyword evidence="6 7" id="KW-0315">Glutamine amidotransferase</keyword>
<feature type="binding site" evidence="7 11">
    <location>
        <position position="253"/>
    </location>
    <ligand>
        <name>[4Fe-4S] cluster</name>
        <dbReference type="ChEBI" id="CHEBI:49883"/>
    </ligand>
</feature>
<dbReference type="SUPFAM" id="SSF53271">
    <property type="entry name" value="PRTase-like"/>
    <property type="match status" value="1"/>
</dbReference>
<dbReference type="HAMAP" id="MF_01931">
    <property type="entry name" value="PurF"/>
    <property type="match status" value="1"/>
</dbReference>
<comment type="function">
    <text evidence="7">Catalyzes the formation of phosphoribosylamine from phosphoribosylpyrophosphate (PRPP) and glutamine.</text>
</comment>
<keyword evidence="7 10" id="KW-0460">Magnesium</keyword>
<dbReference type="InterPro" id="IPR005854">
    <property type="entry name" value="PurF"/>
</dbReference>
<comment type="caution">
    <text evidence="13">The sequence shown here is derived from an EMBL/GenBank/DDBJ whole genome shotgun (WGS) entry which is preliminary data.</text>
</comment>
<keyword evidence="7 10" id="KW-0479">Metal-binding</keyword>
<evidence type="ECO:0000256" key="4">
    <source>
        <dbReference type="ARBA" id="ARBA00022679"/>
    </source>
</evidence>
<evidence type="ECO:0000259" key="12">
    <source>
        <dbReference type="PROSITE" id="PS51278"/>
    </source>
</evidence>
<keyword evidence="5 7" id="KW-0658">Purine biosynthesis</keyword>
<keyword evidence="7 11" id="KW-0408">Iron</keyword>
<keyword evidence="7 11" id="KW-0411">Iron-sulfur</keyword>
<dbReference type="PIRSF" id="PIRSF000485">
    <property type="entry name" value="Amd_phspho_trans"/>
    <property type="match status" value="1"/>
</dbReference>
<comment type="catalytic activity">
    <reaction evidence="7 8">
        <text>5-phospho-beta-D-ribosylamine + L-glutamate + diphosphate = 5-phospho-alpha-D-ribose 1-diphosphate + L-glutamine + H2O</text>
        <dbReference type="Rhea" id="RHEA:14905"/>
        <dbReference type="ChEBI" id="CHEBI:15377"/>
        <dbReference type="ChEBI" id="CHEBI:29985"/>
        <dbReference type="ChEBI" id="CHEBI:33019"/>
        <dbReference type="ChEBI" id="CHEBI:58017"/>
        <dbReference type="ChEBI" id="CHEBI:58359"/>
        <dbReference type="ChEBI" id="CHEBI:58681"/>
        <dbReference type="EC" id="2.4.2.14"/>
    </reaction>
</comment>
<feature type="domain" description="Glutamine amidotransferase type-2" evidence="12">
    <location>
        <begin position="23"/>
        <end position="238"/>
    </location>
</feature>
<dbReference type="GO" id="GO:0000287">
    <property type="term" value="F:magnesium ion binding"/>
    <property type="evidence" value="ECO:0007669"/>
    <property type="project" value="UniProtKB-UniRule"/>
</dbReference>
<evidence type="ECO:0000256" key="3">
    <source>
        <dbReference type="ARBA" id="ARBA00022676"/>
    </source>
</evidence>
<dbReference type="PANTHER" id="PTHR11907">
    <property type="entry name" value="AMIDOPHOSPHORIBOSYLTRANSFERASE"/>
    <property type="match status" value="1"/>
</dbReference>
<evidence type="ECO:0000256" key="9">
    <source>
        <dbReference type="PIRSR" id="PIRSR000485-1"/>
    </source>
</evidence>
<keyword evidence="4 7" id="KW-0808">Transferase</keyword>
<dbReference type="Proteomes" id="UP000598146">
    <property type="component" value="Unassembled WGS sequence"/>
</dbReference>
<dbReference type="NCBIfam" id="TIGR01134">
    <property type="entry name" value="purF"/>
    <property type="match status" value="1"/>
</dbReference>
<dbReference type="InterPro" id="IPR017932">
    <property type="entry name" value="GATase_2_dom"/>
</dbReference>
<evidence type="ECO:0000256" key="11">
    <source>
        <dbReference type="PIRSR" id="PIRSR000485-3"/>
    </source>
</evidence>
<comment type="pathway">
    <text evidence="1 7 8">Purine metabolism; IMP biosynthesis via de novo pathway; N(1)-(5-phospho-D-ribosyl)glycinamide from 5-phospho-alpha-D-ribose 1-diphosphate: step 1/2.</text>
</comment>
<feature type="binding site" evidence="7 10">
    <location>
        <position position="300"/>
    </location>
    <ligand>
        <name>Mg(2+)</name>
        <dbReference type="ChEBI" id="CHEBI:18420"/>
    </ligand>
</feature>
<evidence type="ECO:0000256" key="2">
    <source>
        <dbReference type="ARBA" id="ARBA00010138"/>
    </source>
</evidence>
<keyword evidence="14" id="KW-1185">Reference proteome</keyword>
<evidence type="ECO:0000256" key="10">
    <source>
        <dbReference type="PIRSR" id="PIRSR000485-2"/>
    </source>
</evidence>
<dbReference type="EC" id="2.4.2.14" evidence="7"/>
<comment type="cofactor">
    <cofactor evidence="7 11">
        <name>[4Fe-4S] cluster</name>
        <dbReference type="ChEBI" id="CHEBI:49883"/>
    </cofactor>
    <text evidence="7 11">Binds 1 [4Fe-4S] cluster per subunit.</text>
</comment>
<accession>A0A931G1I2</accession>
<comment type="cofactor">
    <cofactor evidence="7 10">
        <name>Mg(2+)</name>
        <dbReference type="ChEBI" id="CHEBI:18420"/>
    </cofactor>
    <text evidence="7 10">Binds 1 Mg(2+) ion per subunit.</text>
</comment>
<evidence type="ECO:0000256" key="8">
    <source>
        <dbReference type="PIRNR" id="PIRNR000485"/>
    </source>
</evidence>
<dbReference type="GO" id="GO:0051539">
    <property type="term" value="F:4 iron, 4 sulfur cluster binding"/>
    <property type="evidence" value="ECO:0007669"/>
    <property type="project" value="UniProtKB-KW"/>
</dbReference>
<sequence>MVRGDGQLTHEPWADDPRPRDACGLIGIWAPGTDVSSLAYAGLVALQHRGHEGAGIAVGDGNGFVVYKDLGLVGQVFDERILDSLSPGHVAVGHCRYGTSGKPRWENVQPVMAGSEGLTFVLAHNGNIVNLAELNEEPDRDSSDSHQLAVLLARTAAGRSIFDAAQAVLPRVRGGFSLVFADEHGLCAARDVHGLRPLALGRLPEGWVIASETAAFDTLGATWERDVEPGELLRIDSGGISSTRFAAQQRAACVFEFIYLARPDSVLSGRQVYEARVDMGRRLARRHPVEADLVIGIPASGEPASIGYAEESGIPWAWGLVRNEFVGRAFIEPDDANRHTALRVKLSAIRDVVRGKRVVMVDDSIVRGTTQRRLVRILREAAALEVHVRVSSPPITWPCFYGVDIAERTELISAGLAVDDVRRSIGADSLAYSLLDDMAACTGQEMADLCTGCFTGRYPTS</sequence>
<dbReference type="AlphaFoldDB" id="A0A931G1I2"/>
<dbReference type="RefSeq" id="WP_196418817.1">
    <property type="nucleotide sequence ID" value="NZ_JADQTO010000024.1"/>
</dbReference>
<dbReference type="SUPFAM" id="SSF56235">
    <property type="entry name" value="N-terminal nucleophile aminohydrolases (Ntn hydrolases)"/>
    <property type="match status" value="1"/>
</dbReference>
<dbReference type="InterPro" id="IPR029055">
    <property type="entry name" value="Ntn_hydrolases_N"/>
</dbReference>
<comment type="similarity">
    <text evidence="2 7 8">In the C-terminal section; belongs to the purine/pyrimidine phosphoribosyltransferase family.</text>
</comment>
<evidence type="ECO:0000313" key="14">
    <source>
        <dbReference type="Proteomes" id="UP000598146"/>
    </source>
</evidence>
<evidence type="ECO:0000256" key="1">
    <source>
        <dbReference type="ARBA" id="ARBA00005209"/>
    </source>
</evidence>
<reference evidence="13" key="1">
    <citation type="submission" date="2020-11" db="EMBL/GenBank/DDBJ databases">
        <title>Isolation and identification of active actinomycetes.</title>
        <authorList>
            <person name="Sun X."/>
        </authorList>
    </citation>
    <scope>NUCLEOTIDE SEQUENCE</scope>
    <source>
        <strain evidence="13">NEAU-A11</strain>
    </source>
</reference>
<evidence type="ECO:0000256" key="6">
    <source>
        <dbReference type="ARBA" id="ARBA00022962"/>
    </source>
</evidence>
<evidence type="ECO:0000256" key="5">
    <source>
        <dbReference type="ARBA" id="ARBA00022755"/>
    </source>
</evidence>
<feature type="binding site" evidence="7 10">
    <location>
        <position position="362"/>
    </location>
    <ligand>
        <name>Mg(2+)</name>
        <dbReference type="ChEBI" id="CHEBI:18420"/>
    </ligand>
</feature>
<dbReference type="Gene3D" id="3.60.20.10">
    <property type="entry name" value="Glutamine Phosphoribosylpyrophosphate, subunit 1, domain 1"/>
    <property type="match status" value="1"/>
</dbReference>
<keyword evidence="7" id="KW-0004">4Fe-4S</keyword>
<dbReference type="CDD" id="cd06223">
    <property type="entry name" value="PRTases_typeI"/>
    <property type="match status" value="1"/>
</dbReference>
<evidence type="ECO:0000256" key="7">
    <source>
        <dbReference type="HAMAP-Rule" id="MF_01931"/>
    </source>
</evidence>
<gene>
    <name evidence="7 13" type="primary">purF</name>
    <name evidence="13" type="ORF">I4J89_36925</name>
</gene>
<feature type="binding site" evidence="7 11">
    <location>
        <position position="399"/>
    </location>
    <ligand>
        <name>[4Fe-4S] cluster</name>
        <dbReference type="ChEBI" id="CHEBI:49883"/>
    </ligand>
</feature>
<feature type="binding site" evidence="7 11">
    <location>
        <position position="453"/>
    </location>
    <ligand>
        <name>[4Fe-4S] cluster</name>
        <dbReference type="ChEBI" id="CHEBI:49883"/>
    </ligand>
</feature>
<protein>
    <recommendedName>
        <fullName evidence="7">Amidophosphoribosyltransferase</fullName>
        <shortName evidence="7">ATase</shortName>
        <ecNumber evidence="7">2.4.2.14</ecNumber>
    </recommendedName>
    <alternativeName>
        <fullName evidence="7">Glutamine phosphoribosylpyrophosphate amidotransferase</fullName>
        <shortName evidence="7">GPATase</shortName>
    </alternativeName>
</protein>